<name>A0A3D8SN67_9HELO</name>
<dbReference type="OrthoDB" id="10285464at2759"/>
<accession>A0A3D8SN67</accession>
<reference evidence="1 2" key="1">
    <citation type="journal article" date="2018" name="IMA Fungus">
        <title>IMA Genome-F 9: Draft genome sequence of Annulohypoxylon stygium, Aspergillus mulundensis, Berkeleyomyces basicola (syn. Thielaviopsis basicola), Ceratocystis smalleyi, two Cercospora beticola strains, Coleophoma cylindrospora, Fusarium fracticaudum, Phialophora cf. hyalina, and Morchella septimelata.</title>
        <authorList>
            <person name="Wingfield B.D."/>
            <person name="Bills G.F."/>
            <person name="Dong Y."/>
            <person name="Huang W."/>
            <person name="Nel W.J."/>
            <person name="Swalarsk-Parry B.S."/>
            <person name="Vaghefi N."/>
            <person name="Wilken P.M."/>
            <person name="An Z."/>
            <person name="de Beer Z.W."/>
            <person name="De Vos L."/>
            <person name="Chen L."/>
            <person name="Duong T.A."/>
            <person name="Gao Y."/>
            <person name="Hammerbacher A."/>
            <person name="Kikkert J.R."/>
            <person name="Li Y."/>
            <person name="Li H."/>
            <person name="Li K."/>
            <person name="Li Q."/>
            <person name="Liu X."/>
            <person name="Ma X."/>
            <person name="Naidoo K."/>
            <person name="Pethybridge S.J."/>
            <person name="Sun J."/>
            <person name="Steenkamp E.T."/>
            <person name="van der Nest M.A."/>
            <person name="van Wyk S."/>
            <person name="Wingfield M.J."/>
            <person name="Xiong C."/>
            <person name="Yue Q."/>
            <person name="Zhang X."/>
        </authorList>
    </citation>
    <scope>NUCLEOTIDE SEQUENCE [LARGE SCALE GENOMIC DNA]</scope>
    <source>
        <strain evidence="1 2">BP5796</strain>
    </source>
</reference>
<dbReference type="Proteomes" id="UP000256328">
    <property type="component" value="Unassembled WGS sequence"/>
</dbReference>
<dbReference type="AlphaFoldDB" id="A0A3D8SN67"/>
<sequence length="143" mass="15779">MLNMAGTQSYTRSEILYILTLKSQGQRYGEILSKCKVRFPSQRKFAWSEGGIRYVCGKFKDDPRYALPAQQVKGLANGNIGVMGRGKNSWGCARRPGNEIVKRNWEGDVGKRLEDLANTTGLEISLEEFLSSGTDNGAGKGAR</sequence>
<dbReference type="EMBL" id="PDLN01000004">
    <property type="protein sequence ID" value="RDW87779.1"/>
    <property type="molecule type" value="Genomic_DNA"/>
</dbReference>
<protein>
    <submittedName>
        <fullName evidence="1">Uncharacterized protein</fullName>
    </submittedName>
</protein>
<keyword evidence="2" id="KW-1185">Reference proteome</keyword>
<evidence type="ECO:0000313" key="1">
    <source>
        <dbReference type="EMBL" id="RDW87779.1"/>
    </source>
</evidence>
<organism evidence="1 2">
    <name type="scientific">Coleophoma crateriformis</name>
    <dbReference type="NCBI Taxonomy" id="565419"/>
    <lineage>
        <taxon>Eukaryota</taxon>
        <taxon>Fungi</taxon>
        <taxon>Dikarya</taxon>
        <taxon>Ascomycota</taxon>
        <taxon>Pezizomycotina</taxon>
        <taxon>Leotiomycetes</taxon>
        <taxon>Helotiales</taxon>
        <taxon>Dermateaceae</taxon>
        <taxon>Coleophoma</taxon>
    </lineage>
</organism>
<gene>
    <name evidence="1" type="ORF">BP5796_03473</name>
</gene>
<comment type="caution">
    <text evidence="1">The sequence shown here is derived from an EMBL/GenBank/DDBJ whole genome shotgun (WGS) entry which is preliminary data.</text>
</comment>
<proteinExistence type="predicted"/>
<evidence type="ECO:0000313" key="2">
    <source>
        <dbReference type="Proteomes" id="UP000256328"/>
    </source>
</evidence>